<name>A0A2G6KB11_9ACTN</name>
<dbReference type="PANTHER" id="PTHR10146">
    <property type="entry name" value="PROLINE SYNTHETASE CO-TRANSCRIBED BACTERIAL HOMOLOG PROTEIN"/>
    <property type="match status" value="1"/>
</dbReference>
<dbReference type="AlphaFoldDB" id="A0A2G6KB11"/>
<dbReference type="HAMAP" id="MF_02087">
    <property type="entry name" value="PLP_homeostasis"/>
    <property type="match status" value="1"/>
</dbReference>
<sequence>MDPAAVAQAWIDLRRRITDAGGGPEVSILAVTKTWGPDAIEAARAAGATSIGENYAQELVTKRDACTGLEVHFVGQLQTNKVRMIADIVDVYETVDRPKLAREIARRDPGARIYLQVNTTGEANKGGWPLDDLNTLVDEISGLDLNLEGLMTVGPTIGGPEAARPGFRAVRAAADRLGLVHCSMGMTDDLVVAVEEGTTQVRVGTALFGRRHVPIWRNQGR</sequence>
<comment type="cofactor">
    <cofactor evidence="3">
        <name>pyridoxal 5'-phosphate</name>
        <dbReference type="ChEBI" id="CHEBI:597326"/>
    </cofactor>
</comment>
<comment type="function">
    <text evidence="2">Pyridoxal 5'-phosphate (PLP)-binding protein, which is involved in PLP homeostasis.</text>
</comment>
<evidence type="ECO:0000313" key="6">
    <source>
        <dbReference type="EMBL" id="PIE32853.1"/>
    </source>
</evidence>
<feature type="modified residue" description="N6-(pyridoxal phosphate)lysine" evidence="2 3">
    <location>
        <position position="33"/>
    </location>
</feature>
<comment type="caution">
    <text evidence="6">The sequence shown here is derived from an EMBL/GenBank/DDBJ whole genome shotgun (WGS) entry which is preliminary data.</text>
</comment>
<evidence type="ECO:0000256" key="1">
    <source>
        <dbReference type="ARBA" id="ARBA00022898"/>
    </source>
</evidence>
<dbReference type="PIRSF" id="PIRSF004848">
    <property type="entry name" value="YBL036c_PLPDEIII"/>
    <property type="match status" value="1"/>
</dbReference>
<dbReference type="InterPro" id="IPR029066">
    <property type="entry name" value="PLP-binding_barrel"/>
</dbReference>
<protein>
    <recommendedName>
        <fullName evidence="2">Pyridoxal phosphate homeostasis protein</fullName>
        <shortName evidence="2">PLP homeostasis protein</shortName>
    </recommendedName>
</protein>
<evidence type="ECO:0000256" key="3">
    <source>
        <dbReference type="PIRSR" id="PIRSR004848-1"/>
    </source>
</evidence>
<feature type="domain" description="Alanine racemase N-terminal" evidence="5">
    <location>
        <begin position="23"/>
        <end position="210"/>
    </location>
</feature>
<dbReference type="CDD" id="cd00635">
    <property type="entry name" value="PLPDE_III_YBL036c_like"/>
    <property type="match status" value="1"/>
</dbReference>
<dbReference type="EMBL" id="PDSL01000041">
    <property type="protein sequence ID" value="PIE32853.1"/>
    <property type="molecule type" value="Genomic_DNA"/>
</dbReference>
<evidence type="ECO:0000256" key="4">
    <source>
        <dbReference type="RuleBase" id="RU004514"/>
    </source>
</evidence>
<dbReference type="GO" id="GO:0030170">
    <property type="term" value="F:pyridoxal phosphate binding"/>
    <property type="evidence" value="ECO:0007669"/>
    <property type="project" value="UniProtKB-UniRule"/>
</dbReference>
<organism evidence="6 7">
    <name type="scientific">Ilumatobacter coccineus</name>
    <dbReference type="NCBI Taxonomy" id="467094"/>
    <lineage>
        <taxon>Bacteria</taxon>
        <taxon>Bacillati</taxon>
        <taxon>Actinomycetota</taxon>
        <taxon>Acidimicrobiia</taxon>
        <taxon>Acidimicrobiales</taxon>
        <taxon>Ilumatobacteraceae</taxon>
        <taxon>Ilumatobacter</taxon>
    </lineage>
</organism>
<reference evidence="6 7" key="1">
    <citation type="submission" date="2017-10" db="EMBL/GenBank/DDBJ databases">
        <title>Novel microbial diversity and functional potential in the marine mammal oral microbiome.</title>
        <authorList>
            <person name="Dudek N.K."/>
            <person name="Sun C.L."/>
            <person name="Burstein D."/>
            <person name="Kantor R.S."/>
            <person name="Aliaga Goltsman D.S."/>
            <person name="Bik E.M."/>
            <person name="Thomas B.C."/>
            <person name="Banfield J.F."/>
            <person name="Relman D.A."/>
        </authorList>
    </citation>
    <scope>NUCLEOTIDE SEQUENCE [LARGE SCALE GENOMIC DNA]</scope>
    <source>
        <strain evidence="6">DOLJORAL78_61_10</strain>
    </source>
</reference>
<comment type="similarity">
    <text evidence="2 4">Belongs to the pyridoxal phosphate-binding protein YggS/PROSC family.</text>
</comment>
<proteinExistence type="inferred from homology"/>
<dbReference type="SUPFAM" id="SSF51419">
    <property type="entry name" value="PLP-binding barrel"/>
    <property type="match status" value="1"/>
</dbReference>
<dbReference type="InterPro" id="IPR011078">
    <property type="entry name" value="PyrdxlP_homeostasis"/>
</dbReference>
<keyword evidence="1 2" id="KW-0663">Pyridoxal phosphate</keyword>
<evidence type="ECO:0000259" key="5">
    <source>
        <dbReference type="Pfam" id="PF01168"/>
    </source>
</evidence>
<dbReference type="Pfam" id="PF01168">
    <property type="entry name" value="Ala_racemase_N"/>
    <property type="match status" value="1"/>
</dbReference>
<gene>
    <name evidence="6" type="ORF">CSA55_02790</name>
</gene>
<evidence type="ECO:0000256" key="2">
    <source>
        <dbReference type="HAMAP-Rule" id="MF_02087"/>
    </source>
</evidence>
<evidence type="ECO:0000313" key="7">
    <source>
        <dbReference type="Proteomes" id="UP000230914"/>
    </source>
</evidence>
<dbReference type="Proteomes" id="UP000230914">
    <property type="component" value="Unassembled WGS sequence"/>
</dbReference>
<dbReference type="Gene3D" id="3.20.20.10">
    <property type="entry name" value="Alanine racemase"/>
    <property type="match status" value="1"/>
</dbReference>
<dbReference type="NCBIfam" id="TIGR00044">
    <property type="entry name" value="YggS family pyridoxal phosphate-dependent enzyme"/>
    <property type="match status" value="1"/>
</dbReference>
<dbReference type="InterPro" id="IPR001608">
    <property type="entry name" value="Ala_racemase_N"/>
</dbReference>
<accession>A0A2G6KB11</accession>
<dbReference type="PANTHER" id="PTHR10146:SF14">
    <property type="entry name" value="PYRIDOXAL PHOSPHATE HOMEOSTASIS PROTEIN"/>
    <property type="match status" value="1"/>
</dbReference>